<dbReference type="GO" id="GO:0005786">
    <property type="term" value="C:signal recognition particle, endoplasmic reticulum targeting"/>
    <property type="evidence" value="ECO:0007669"/>
    <property type="project" value="TreeGrafter"/>
</dbReference>
<keyword evidence="1" id="KW-0547">Nucleotide-binding</keyword>
<dbReference type="PANTHER" id="PTHR11564">
    <property type="entry name" value="SIGNAL RECOGNITION PARTICLE 54K PROTEIN SRP54"/>
    <property type="match status" value="1"/>
</dbReference>
<evidence type="ECO:0000256" key="1">
    <source>
        <dbReference type="ARBA" id="ARBA00022741"/>
    </source>
</evidence>
<dbReference type="EMBL" id="CAJJDN010000220">
    <property type="protein sequence ID" value="CAD8129379.1"/>
    <property type="molecule type" value="Genomic_DNA"/>
</dbReference>
<feature type="domain" description="SRP54-type proteins GTP-binding" evidence="3">
    <location>
        <begin position="101"/>
        <end position="231"/>
    </location>
</feature>
<accession>A0A8S1RQN2</accession>
<proteinExistence type="predicted"/>
<dbReference type="PANTHER" id="PTHR11564:SF5">
    <property type="entry name" value="SIGNAL RECOGNITION PARTICLE SUBUNIT SRP54"/>
    <property type="match status" value="1"/>
</dbReference>
<gene>
    <name evidence="5" type="ORF">PSON_ATCC_30995.1.T2200006</name>
</gene>
<dbReference type="GO" id="GO:0005525">
    <property type="term" value="F:GTP binding"/>
    <property type="evidence" value="ECO:0007669"/>
    <property type="project" value="UniProtKB-KW"/>
</dbReference>
<dbReference type="GO" id="GO:0003924">
    <property type="term" value="F:GTPase activity"/>
    <property type="evidence" value="ECO:0007669"/>
    <property type="project" value="InterPro"/>
</dbReference>
<evidence type="ECO:0000256" key="2">
    <source>
        <dbReference type="ARBA" id="ARBA00023134"/>
    </source>
</evidence>
<name>A0A8S1RQN2_9CILI</name>
<dbReference type="GO" id="GO:0008312">
    <property type="term" value="F:7S RNA binding"/>
    <property type="evidence" value="ECO:0007669"/>
    <property type="project" value="TreeGrafter"/>
</dbReference>
<keyword evidence="6" id="KW-1185">Reference proteome</keyword>
<dbReference type="AlphaFoldDB" id="A0A8S1RQN2"/>
<dbReference type="GO" id="GO:0005829">
    <property type="term" value="C:cytosol"/>
    <property type="evidence" value="ECO:0007669"/>
    <property type="project" value="TreeGrafter"/>
</dbReference>
<dbReference type="GO" id="GO:0030942">
    <property type="term" value="F:endoplasmic reticulum signal peptide binding"/>
    <property type="evidence" value="ECO:0007669"/>
    <property type="project" value="TreeGrafter"/>
</dbReference>
<evidence type="ECO:0000259" key="3">
    <source>
        <dbReference type="SMART" id="SM00962"/>
    </source>
</evidence>
<sequence length="231" mass="26932">MVLTELGQQIKEILKRLSNNKQEINKAFVDQILDDISMILLKADVNAKIVLKMRENIKYEFKLHGTELINLQQFILKCIIEQLTEIFQNDIEPYQPKKGKTNVIMFIGLQGSGKTTTCFKYGYYYQKRGWKVGIVCADTLSLDQTKQNAMKLRIPFYGSYTQSDPIQVTYEGIIKFKKERVELILVDTPGKYKEELVLFEEIKQVQNIIQLNNIIFISIIYDKIQNNAYLI</sequence>
<dbReference type="Proteomes" id="UP000692954">
    <property type="component" value="Unassembled WGS sequence"/>
</dbReference>
<dbReference type="InterPro" id="IPR000897">
    <property type="entry name" value="SRP54_GTPase_dom"/>
</dbReference>
<dbReference type="SMART" id="SM00963">
    <property type="entry name" value="SRP54_N"/>
    <property type="match status" value="1"/>
</dbReference>
<dbReference type="SMART" id="SM00962">
    <property type="entry name" value="SRP54"/>
    <property type="match status" value="1"/>
</dbReference>
<keyword evidence="2" id="KW-0342">GTP-binding</keyword>
<protein>
    <recommendedName>
        <fullName evidence="7">Signal recognition particle 54 kDa protein</fullName>
    </recommendedName>
</protein>
<evidence type="ECO:0008006" key="7">
    <source>
        <dbReference type="Google" id="ProtNLM"/>
    </source>
</evidence>
<dbReference type="OrthoDB" id="10250817at2759"/>
<reference evidence="5" key="1">
    <citation type="submission" date="2021-01" db="EMBL/GenBank/DDBJ databases">
        <authorList>
            <consortium name="Genoscope - CEA"/>
            <person name="William W."/>
        </authorList>
    </citation>
    <scope>NUCLEOTIDE SEQUENCE</scope>
</reference>
<dbReference type="Pfam" id="PF00448">
    <property type="entry name" value="SRP54"/>
    <property type="match status" value="1"/>
</dbReference>
<dbReference type="InterPro" id="IPR022941">
    <property type="entry name" value="SRP54"/>
</dbReference>
<evidence type="ECO:0000259" key="4">
    <source>
        <dbReference type="SMART" id="SM00963"/>
    </source>
</evidence>
<dbReference type="Pfam" id="PF02881">
    <property type="entry name" value="SRP54_N"/>
    <property type="match status" value="1"/>
</dbReference>
<dbReference type="InterPro" id="IPR013822">
    <property type="entry name" value="Signal_recog_particl_SRP54_hlx"/>
</dbReference>
<dbReference type="GO" id="GO:0006616">
    <property type="term" value="P:SRP-dependent cotranslational protein targeting to membrane, translocation"/>
    <property type="evidence" value="ECO:0007669"/>
    <property type="project" value="TreeGrafter"/>
</dbReference>
<organism evidence="5 6">
    <name type="scientific">Paramecium sonneborni</name>
    <dbReference type="NCBI Taxonomy" id="65129"/>
    <lineage>
        <taxon>Eukaryota</taxon>
        <taxon>Sar</taxon>
        <taxon>Alveolata</taxon>
        <taxon>Ciliophora</taxon>
        <taxon>Intramacronucleata</taxon>
        <taxon>Oligohymenophorea</taxon>
        <taxon>Peniculida</taxon>
        <taxon>Parameciidae</taxon>
        <taxon>Paramecium</taxon>
    </lineage>
</organism>
<evidence type="ECO:0000313" key="6">
    <source>
        <dbReference type="Proteomes" id="UP000692954"/>
    </source>
</evidence>
<feature type="domain" description="Signal recognition particle SRP54 helical bundle" evidence="4">
    <location>
        <begin position="2"/>
        <end position="87"/>
    </location>
</feature>
<evidence type="ECO:0000313" key="5">
    <source>
        <dbReference type="EMBL" id="CAD8129379.1"/>
    </source>
</evidence>
<comment type="caution">
    <text evidence="5">The sequence shown here is derived from an EMBL/GenBank/DDBJ whole genome shotgun (WGS) entry which is preliminary data.</text>
</comment>